<evidence type="ECO:0000256" key="4">
    <source>
        <dbReference type="ARBA" id="ARBA00022723"/>
    </source>
</evidence>
<dbReference type="InterPro" id="IPR017782">
    <property type="entry name" value="Hydroxyacylglutathione_Hdrlase"/>
</dbReference>
<keyword evidence="6 7" id="KW-0862">Zinc</keyword>
<proteinExistence type="inferred from homology"/>
<dbReference type="Gene3D" id="3.60.15.10">
    <property type="entry name" value="Ribonuclease Z/Hydroxyacylglutathione hydrolase-like"/>
    <property type="match status" value="1"/>
</dbReference>
<feature type="binding site" evidence="7">
    <location>
        <position position="181"/>
    </location>
    <ligand>
        <name>Zn(2+)</name>
        <dbReference type="ChEBI" id="CHEBI:29105"/>
        <label>2</label>
    </ligand>
</feature>
<dbReference type="SUPFAM" id="SSF56281">
    <property type="entry name" value="Metallo-hydrolase/oxidoreductase"/>
    <property type="match status" value="1"/>
</dbReference>
<keyword evidence="5 7" id="KW-0378">Hydrolase</keyword>
<dbReference type="HAMAP" id="MF_01374">
    <property type="entry name" value="Glyoxalase_2"/>
    <property type="match status" value="1"/>
</dbReference>
<dbReference type="Pfam" id="PF16123">
    <property type="entry name" value="HAGH_C"/>
    <property type="match status" value="1"/>
</dbReference>
<comment type="similarity">
    <text evidence="3 7">Belongs to the metallo-beta-lactamase superfamily. Glyoxalase II family.</text>
</comment>
<dbReference type="InterPro" id="IPR035680">
    <property type="entry name" value="Clx_II_MBL"/>
</dbReference>
<dbReference type="GO" id="GO:0004416">
    <property type="term" value="F:hydroxyacylglutathione hydrolase activity"/>
    <property type="evidence" value="ECO:0007669"/>
    <property type="project" value="UniProtKB-UniRule"/>
</dbReference>
<accession>A0A222GD19</accession>
<dbReference type="NCBIfam" id="TIGR03413">
    <property type="entry name" value="GSH_gloB"/>
    <property type="match status" value="1"/>
</dbReference>
<comment type="pathway">
    <text evidence="2 7">Secondary metabolite metabolism; methylglyoxal degradation; (R)-lactate from methylglyoxal: step 2/2.</text>
</comment>
<evidence type="ECO:0000256" key="2">
    <source>
        <dbReference type="ARBA" id="ARBA00004963"/>
    </source>
</evidence>
<dbReference type="AlphaFoldDB" id="A0A222GD19"/>
<name>A0A222GD19_9GAMM</name>
<feature type="binding site" evidence="7">
    <location>
        <position position="143"/>
    </location>
    <ligand>
        <name>Zn(2+)</name>
        <dbReference type="ChEBI" id="CHEBI:29105"/>
        <label>2</label>
    </ligand>
</feature>
<evidence type="ECO:0000259" key="8">
    <source>
        <dbReference type="SMART" id="SM00849"/>
    </source>
</evidence>
<evidence type="ECO:0000313" key="9">
    <source>
        <dbReference type="EMBL" id="ASP49563.1"/>
    </source>
</evidence>
<dbReference type="OrthoDB" id="9802248at2"/>
<dbReference type="GO" id="GO:0046872">
    <property type="term" value="F:metal ion binding"/>
    <property type="evidence" value="ECO:0007669"/>
    <property type="project" value="UniProtKB-KW"/>
</dbReference>
<dbReference type="InterPro" id="IPR032282">
    <property type="entry name" value="HAGH_C"/>
</dbReference>
<dbReference type="GO" id="GO:0019243">
    <property type="term" value="P:methylglyoxal catabolic process to D-lactate via S-lactoyl-glutathione"/>
    <property type="evidence" value="ECO:0007669"/>
    <property type="project" value="UniProtKB-UniRule"/>
</dbReference>
<evidence type="ECO:0000256" key="7">
    <source>
        <dbReference type="HAMAP-Rule" id="MF_01374"/>
    </source>
</evidence>
<feature type="domain" description="Metallo-beta-lactamase" evidence="8">
    <location>
        <begin position="20"/>
        <end position="181"/>
    </location>
</feature>
<keyword evidence="10" id="KW-1185">Reference proteome</keyword>
<keyword evidence="4 7" id="KW-0479">Metal-binding</keyword>
<evidence type="ECO:0000256" key="6">
    <source>
        <dbReference type="ARBA" id="ARBA00022833"/>
    </source>
</evidence>
<comment type="catalytic activity">
    <reaction evidence="1 7">
        <text>an S-(2-hydroxyacyl)glutathione + H2O = a 2-hydroxy carboxylate + glutathione + H(+)</text>
        <dbReference type="Rhea" id="RHEA:21864"/>
        <dbReference type="ChEBI" id="CHEBI:15377"/>
        <dbReference type="ChEBI" id="CHEBI:15378"/>
        <dbReference type="ChEBI" id="CHEBI:57925"/>
        <dbReference type="ChEBI" id="CHEBI:58896"/>
        <dbReference type="ChEBI" id="CHEBI:71261"/>
        <dbReference type="EC" id="3.1.2.6"/>
    </reaction>
</comment>
<sequence length="269" mass="30040">MQQTQSTTIMKVSMIKAFSDNYIWAISSNASQNMALVDPGDANVCIEFIEQQQLQLSSILITHHHADHVGGISKLVEYCKNKQWPLTIYGPESESIPHCDVALNDSHTVKLADLGFEFSIIDLPGHTSGHIAYLSHDNLFCGDTLFSGGCGRLFEGTPSQMLSSLEKLSALPERTHVYCAHEYTQANLNFALTVEPCNSELVHYYNQVLQKREQGIATIPTSIMLEKKINPFLRSHEPSLMTSASEYSEVNVGDKLKAFTIIRAWKDNF</sequence>
<dbReference type="EC" id="3.1.2.6" evidence="7"/>
<dbReference type="InterPro" id="IPR001279">
    <property type="entry name" value="Metallo-B-lactamas"/>
</dbReference>
<dbReference type="PANTHER" id="PTHR43705:SF1">
    <property type="entry name" value="HYDROXYACYLGLUTATHIONE HYDROLASE GLOB"/>
    <property type="match status" value="1"/>
</dbReference>
<dbReference type="PANTHER" id="PTHR43705">
    <property type="entry name" value="HYDROXYACYLGLUTATHIONE HYDROLASE"/>
    <property type="match status" value="1"/>
</dbReference>
<dbReference type="InterPro" id="IPR050110">
    <property type="entry name" value="Glyoxalase_II_hydrolase"/>
</dbReference>
<evidence type="ECO:0000256" key="3">
    <source>
        <dbReference type="ARBA" id="ARBA00006759"/>
    </source>
</evidence>
<gene>
    <name evidence="7 9" type="primary">gloB</name>
    <name evidence="9" type="ORF">B5D82_18355</name>
</gene>
<dbReference type="Pfam" id="PF00753">
    <property type="entry name" value="Lactamase_B"/>
    <property type="match status" value="1"/>
</dbReference>
<dbReference type="PIRSF" id="PIRSF005457">
    <property type="entry name" value="Glx"/>
    <property type="match status" value="1"/>
</dbReference>
<dbReference type="UniPathway" id="UPA00619">
    <property type="reaction ID" value="UER00676"/>
</dbReference>
<protein>
    <recommendedName>
        <fullName evidence="7">Hydroxyacylglutathione hydrolase</fullName>
        <ecNumber evidence="7">3.1.2.6</ecNumber>
    </recommendedName>
    <alternativeName>
        <fullName evidence="7">Glyoxalase II</fullName>
        <shortName evidence="7">Glx II</shortName>
    </alternativeName>
</protein>
<feature type="binding site" evidence="7">
    <location>
        <position position="65"/>
    </location>
    <ligand>
        <name>Zn(2+)</name>
        <dbReference type="ChEBI" id="CHEBI:29105"/>
        <label>1</label>
    </ligand>
</feature>
<feature type="binding site" evidence="7">
    <location>
        <position position="68"/>
    </location>
    <ligand>
        <name>Zn(2+)</name>
        <dbReference type="ChEBI" id="CHEBI:29105"/>
        <label>2</label>
    </ligand>
</feature>
<dbReference type="Proteomes" id="UP000202259">
    <property type="component" value="Chromosome"/>
</dbReference>
<comment type="subunit">
    <text evidence="7">Monomer.</text>
</comment>
<dbReference type="InterPro" id="IPR036866">
    <property type="entry name" value="RibonucZ/Hydroxyglut_hydro"/>
</dbReference>
<feature type="binding site" evidence="7">
    <location>
        <position position="126"/>
    </location>
    <ligand>
        <name>Zn(2+)</name>
        <dbReference type="ChEBI" id="CHEBI:29105"/>
        <label>1</label>
    </ligand>
</feature>
<dbReference type="KEGG" id="cber:B5D82_18355"/>
<evidence type="ECO:0000256" key="5">
    <source>
        <dbReference type="ARBA" id="ARBA00022801"/>
    </source>
</evidence>
<dbReference type="EMBL" id="CP020465">
    <property type="protein sequence ID" value="ASP49563.1"/>
    <property type="molecule type" value="Genomic_DNA"/>
</dbReference>
<feature type="binding site" evidence="7">
    <location>
        <position position="67"/>
    </location>
    <ligand>
        <name>Zn(2+)</name>
        <dbReference type="ChEBI" id="CHEBI:29105"/>
        <label>2</label>
    </ligand>
</feature>
<feature type="binding site" evidence="7">
    <location>
        <position position="143"/>
    </location>
    <ligand>
        <name>Zn(2+)</name>
        <dbReference type="ChEBI" id="CHEBI:29105"/>
        <label>1</label>
    </ligand>
</feature>
<comment type="cofactor">
    <cofactor evidence="7">
        <name>Zn(2+)</name>
        <dbReference type="ChEBI" id="CHEBI:29105"/>
    </cofactor>
    <text evidence="7">Binds 2 Zn(2+) ions per subunit.</text>
</comment>
<evidence type="ECO:0000256" key="1">
    <source>
        <dbReference type="ARBA" id="ARBA00001623"/>
    </source>
</evidence>
<dbReference type="SMART" id="SM00849">
    <property type="entry name" value="Lactamase_B"/>
    <property type="match status" value="1"/>
</dbReference>
<feature type="binding site" evidence="7">
    <location>
        <position position="63"/>
    </location>
    <ligand>
        <name>Zn(2+)</name>
        <dbReference type="ChEBI" id="CHEBI:29105"/>
        <label>1</label>
    </ligand>
</feature>
<reference evidence="9 10" key="1">
    <citation type="submission" date="2017-08" db="EMBL/GenBank/DDBJ databases">
        <title>Complete genome of Colwellia sp. NB097-1, a psychrophile bacterium ioslated from Bering Sea.</title>
        <authorList>
            <person name="Chen X."/>
        </authorList>
    </citation>
    <scope>NUCLEOTIDE SEQUENCE [LARGE SCALE GENOMIC DNA]</scope>
    <source>
        <strain evidence="9 10">NB097-1</strain>
    </source>
</reference>
<comment type="function">
    <text evidence="7">Thiolesterase that catalyzes the hydrolysis of S-D-lactoyl-glutathione to form glutathione and D-lactic acid.</text>
</comment>
<dbReference type="CDD" id="cd07723">
    <property type="entry name" value="hydroxyacylglutathione_hydrolase_MBL-fold"/>
    <property type="match status" value="1"/>
</dbReference>
<organism evidence="9 10">
    <name type="scientific">Cognaticolwellia beringensis</name>
    <dbReference type="NCBI Taxonomy" id="1967665"/>
    <lineage>
        <taxon>Bacteria</taxon>
        <taxon>Pseudomonadati</taxon>
        <taxon>Pseudomonadota</taxon>
        <taxon>Gammaproteobacteria</taxon>
        <taxon>Alteromonadales</taxon>
        <taxon>Colwelliaceae</taxon>
        <taxon>Cognaticolwellia</taxon>
    </lineage>
</organism>
<evidence type="ECO:0000313" key="10">
    <source>
        <dbReference type="Proteomes" id="UP000202259"/>
    </source>
</evidence>